<proteinExistence type="predicted"/>
<dbReference type="AlphaFoldDB" id="A0A9P6CVG3"/>
<keyword evidence="2" id="KW-1185">Reference proteome</keyword>
<protein>
    <submittedName>
        <fullName evidence="1">Uncharacterized protein</fullName>
    </submittedName>
</protein>
<organism evidence="1 2">
    <name type="scientific">Pholiota conissans</name>
    <dbReference type="NCBI Taxonomy" id="109636"/>
    <lineage>
        <taxon>Eukaryota</taxon>
        <taxon>Fungi</taxon>
        <taxon>Dikarya</taxon>
        <taxon>Basidiomycota</taxon>
        <taxon>Agaricomycotina</taxon>
        <taxon>Agaricomycetes</taxon>
        <taxon>Agaricomycetidae</taxon>
        <taxon>Agaricales</taxon>
        <taxon>Agaricineae</taxon>
        <taxon>Strophariaceae</taxon>
        <taxon>Pholiota</taxon>
    </lineage>
</organism>
<evidence type="ECO:0000313" key="1">
    <source>
        <dbReference type="EMBL" id="KAF9473558.1"/>
    </source>
</evidence>
<accession>A0A9P6CVG3</accession>
<dbReference type="OrthoDB" id="3119724at2759"/>
<dbReference type="Proteomes" id="UP000807469">
    <property type="component" value="Unassembled WGS sequence"/>
</dbReference>
<gene>
    <name evidence="1" type="ORF">BDN70DRAFT_937349</name>
</gene>
<name>A0A9P6CVG3_9AGAR</name>
<dbReference type="EMBL" id="MU155433">
    <property type="protein sequence ID" value="KAF9473558.1"/>
    <property type="molecule type" value="Genomic_DNA"/>
</dbReference>
<evidence type="ECO:0000313" key="2">
    <source>
        <dbReference type="Proteomes" id="UP000807469"/>
    </source>
</evidence>
<reference evidence="1" key="1">
    <citation type="submission" date="2020-11" db="EMBL/GenBank/DDBJ databases">
        <authorList>
            <consortium name="DOE Joint Genome Institute"/>
            <person name="Ahrendt S."/>
            <person name="Riley R."/>
            <person name="Andreopoulos W."/>
            <person name="Labutti K."/>
            <person name="Pangilinan J."/>
            <person name="Ruiz-Duenas F.J."/>
            <person name="Barrasa J.M."/>
            <person name="Sanchez-Garcia M."/>
            <person name="Camarero S."/>
            <person name="Miyauchi S."/>
            <person name="Serrano A."/>
            <person name="Linde D."/>
            <person name="Babiker R."/>
            <person name="Drula E."/>
            <person name="Ayuso-Fernandez I."/>
            <person name="Pacheco R."/>
            <person name="Padilla G."/>
            <person name="Ferreira P."/>
            <person name="Barriuso J."/>
            <person name="Kellner H."/>
            <person name="Castanera R."/>
            <person name="Alfaro M."/>
            <person name="Ramirez L."/>
            <person name="Pisabarro A.G."/>
            <person name="Kuo A."/>
            <person name="Tritt A."/>
            <person name="Lipzen A."/>
            <person name="He G."/>
            <person name="Yan M."/>
            <person name="Ng V."/>
            <person name="Cullen D."/>
            <person name="Martin F."/>
            <person name="Rosso M.-N."/>
            <person name="Henrissat B."/>
            <person name="Hibbett D."/>
            <person name="Martinez A.T."/>
            <person name="Grigoriev I.V."/>
        </authorList>
    </citation>
    <scope>NUCLEOTIDE SEQUENCE</scope>
    <source>
        <strain evidence="1">CIRM-BRFM 674</strain>
    </source>
</reference>
<comment type="caution">
    <text evidence="1">The sequence shown here is derived from an EMBL/GenBank/DDBJ whole genome shotgun (WGS) entry which is preliminary data.</text>
</comment>
<sequence>MSKVLLDSDGPPTSFRRPVAKSMVGISSDRMTHLSTNDGNALWRPRASSLPFSFPRHGEHAAAPTFRPYNIHKSALALPETTVIDIISIPSVATQEVVAMGEEAIATYESVRVKESFFRLEGPRRNPFSEMSVKELMKHYGAAVDVKNAIHVRKSAIGVDIGRYLEMMTAKCSMYEQDGATLQSALFDMTCIREACRERGLELDFYNLEFRRHITSLEGVSVMEKYMSLIGRMEILLAQTAHSQEAAEQFFEDPASLREHRLPLFGTSHR</sequence>